<accession>A0A4C1TAS9</accession>
<dbReference type="EMBL" id="BGZK01000047">
    <property type="protein sequence ID" value="GBP11609.1"/>
    <property type="molecule type" value="Genomic_DNA"/>
</dbReference>
<reference evidence="2 3" key="1">
    <citation type="journal article" date="2019" name="Commun. Biol.">
        <title>The bagworm genome reveals a unique fibroin gene that provides high tensile strength.</title>
        <authorList>
            <person name="Kono N."/>
            <person name="Nakamura H."/>
            <person name="Ohtoshi R."/>
            <person name="Tomita M."/>
            <person name="Numata K."/>
            <person name="Arakawa K."/>
        </authorList>
    </citation>
    <scope>NUCLEOTIDE SEQUENCE [LARGE SCALE GENOMIC DNA]</scope>
</reference>
<protein>
    <submittedName>
        <fullName evidence="2">Uncharacterized protein</fullName>
    </submittedName>
</protein>
<keyword evidence="3" id="KW-1185">Reference proteome</keyword>
<name>A0A4C1TAS9_EUMVA</name>
<gene>
    <name evidence="2" type="ORF">EVAR_77742_1</name>
</gene>
<comment type="caution">
    <text evidence="2">The sequence shown here is derived from an EMBL/GenBank/DDBJ whole genome shotgun (WGS) entry which is preliminary data.</text>
</comment>
<proteinExistence type="predicted"/>
<evidence type="ECO:0000313" key="3">
    <source>
        <dbReference type="Proteomes" id="UP000299102"/>
    </source>
</evidence>
<evidence type="ECO:0000313" key="2">
    <source>
        <dbReference type="EMBL" id="GBP11609.1"/>
    </source>
</evidence>
<sequence>MTHLGANEPPARRRRARARAARARGRAPPQRALVTENDIHIMRWGQNLIGLKKPIDLIDGLEKVLVQGWLFSNSKREDPGLITSAIGKFRIASSFPLSPYKS</sequence>
<dbReference type="Proteomes" id="UP000299102">
    <property type="component" value="Unassembled WGS sequence"/>
</dbReference>
<organism evidence="2 3">
    <name type="scientific">Eumeta variegata</name>
    <name type="common">Bagworm moth</name>
    <name type="synonym">Eumeta japonica</name>
    <dbReference type="NCBI Taxonomy" id="151549"/>
    <lineage>
        <taxon>Eukaryota</taxon>
        <taxon>Metazoa</taxon>
        <taxon>Ecdysozoa</taxon>
        <taxon>Arthropoda</taxon>
        <taxon>Hexapoda</taxon>
        <taxon>Insecta</taxon>
        <taxon>Pterygota</taxon>
        <taxon>Neoptera</taxon>
        <taxon>Endopterygota</taxon>
        <taxon>Lepidoptera</taxon>
        <taxon>Glossata</taxon>
        <taxon>Ditrysia</taxon>
        <taxon>Tineoidea</taxon>
        <taxon>Psychidae</taxon>
        <taxon>Oiketicinae</taxon>
        <taxon>Eumeta</taxon>
    </lineage>
</organism>
<dbReference type="AlphaFoldDB" id="A0A4C1TAS9"/>
<evidence type="ECO:0000256" key="1">
    <source>
        <dbReference type="SAM" id="MobiDB-lite"/>
    </source>
</evidence>
<feature type="region of interest" description="Disordered" evidence="1">
    <location>
        <begin position="1"/>
        <end position="29"/>
    </location>
</feature>
<feature type="compositionally biased region" description="Basic residues" evidence="1">
    <location>
        <begin position="12"/>
        <end position="25"/>
    </location>
</feature>